<evidence type="ECO:0000256" key="1">
    <source>
        <dbReference type="SAM" id="MobiDB-lite"/>
    </source>
</evidence>
<reference evidence="3" key="1">
    <citation type="journal article" date="2022" name="G3 (Bethesda)">
        <title>High quality genome of the basidiomycete yeast Dioszegia hungarica PDD-24b-2 isolated from cloud water.</title>
        <authorList>
            <person name="Jarrige D."/>
            <person name="Haridas S."/>
            <person name="Bleykasten-Grosshans C."/>
            <person name="Joly M."/>
            <person name="Nadalig T."/>
            <person name="Sancelme M."/>
            <person name="Vuilleumier S."/>
            <person name="Grigoriev I.V."/>
            <person name="Amato P."/>
            <person name="Bringel F."/>
        </authorList>
    </citation>
    <scope>NUCLEOTIDE SEQUENCE</scope>
    <source>
        <strain evidence="3">PDD-24b-2</strain>
    </source>
</reference>
<dbReference type="EMBL" id="JAKWFO010000004">
    <property type="protein sequence ID" value="KAI9637246.1"/>
    <property type="molecule type" value="Genomic_DNA"/>
</dbReference>
<dbReference type="RefSeq" id="XP_052947023.1">
    <property type="nucleotide sequence ID" value="XM_053092304.1"/>
</dbReference>
<feature type="signal peptide" evidence="2">
    <location>
        <begin position="1"/>
        <end position="24"/>
    </location>
</feature>
<dbReference type="AlphaFoldDB" id="A0AA38LXF9"/>
<feature type="chain" id="PRO_5041235283" evidence="2">
    <location>
        <begin position="25"/>
        <end position="197"/>
    </location>
</feature>
<protein>
    <submittedName>
        <fullName evidence="3">Uncharacterized protein</fullName>
    </submittedName>
</protein>
<keyword evidence="2" id="KW-0732">Signal</keyword>
<name>A0AA38LXF9_9TREE</name>
<gene>
    <name evidence="3" type="ORF">MKK02DRAFT_43166</name>
</gene>
<evidence type="ECO:0000256" key="2">
    <source>
        <dbReference type="SAM" id="SignalP"/>
    </source>
</evidence>
<dbReference type="Proteomes" id="UP001164286">
    <property type="component" value="Unassembled WGS sequence"/>
</dbReference>
<sequence length="197" mass="21308">MFDRLTLFLLFLLTSVALLTFAQSDPSSSSSSLAPSATSQPFPNIRPANIPSSGGRVGIVNRYVSPNSTQVEFEIYGLSNTTRYLEFQAEPAADGNGTAFRLIGYYGAMTAKNVPIFYLGPGAFKARLDGGLGTVNCHLAVKEGVKDVQNQPSKLFRFQPGGADNRSYLWPCGVQDWVEVKCDDPVKLEPSCDAGAW</sequence>
<comment type="caution">
    <text evidence="3">The sequence shown here is derived from an EMBL/GenBank/DDBJ whole genome shotgun (WGS) entry which is preliminary data.</text>
</comment>
<feature type="region of interest" description="Disordered" evidence="1">
    <location>
        <begin position="27"/>
        <end position="50"/>
    </location>
</feature>
<proteinExistence type="predicted"/>
<accession>A0AA38LXF9</accession>
<keyword evidence="4" id="KW-1185">Reference proteome</keyword>
<organism evidence="3 4">
    <name type="scientific">Dioszegia hungarica</name>
    <dbReference type="NCBI Taxonomy" id="4972"/>
    <lineage>
        <taxon>Eukaryota</taxon>
        <taxon>Fungi</taxon>
        <taxon>Dikarya</taxon>
        <taxon>Basidiomycota</taxon>
        <taxon>Agaricomycotina</taxon>
        <taxon>Tremellomycetes</taxon>
        <taxon>Tremellales</taxon>
        <taxon>Bulleribasidiaceae</taxon>
        <taxon>Dioszegia</taxon>
    </lineage>
</organism>
<feature type="compositionally biased region" description="Low complexity" evidence="1">
    <location>
        <begin position="27"/>
        <end position="41"/>
    </location>
</feature>
<evidence type="ECO:0000313" key="4">
    <source>
        <dbReference type="Proteomes" id="UP001164286"/>
    </source>
</evidence>
<dbReference type="GeneID" id="77731509"/>
<evidence type="ECO:0000313" key="3">
    <source>
        <dbReference type="EMBL" id="KAI9637246.1"/>
    </source>
</evidence>